<dbReference type="InterPro" id="IPR036259">
    <property type="entry name" value="MFS_trans_sf"/>
</dbReference>
<evidence type="ECO:0000256" key="7">
    <source>
        <dbReference type="SAM" id="Phobius"/>
    </source>
</evidence>
<feature type="transmembrane region" description="Helical" evidence="7">
    <location>
        <begin position="148"/>
        <end position="170"/>
    </location>
</feature>
<dbReference type="GO" id="GO:0005886">
    <property type="term" value="C:plasma membrane"/>
    <property type="evidence" value="ECO:0007669"/>
    <property type="project" value="UniProtKB-SubCell"/>
</dbReference>
<feature type="transmembrane region" description="Helical" evidence="7">
    <location>
        <begin position="88"/>
        <end position="107"/>
    </location>
</feature>
<dbReference type="EMBL" id="CP017241">
    <property type="protein sequence ID" value="APO75860.1"/>
    <property type="molecule type" value="Genomic_DNA"/>
</dbReference>
<keyword evidence="3" id="KW-1003">Cell membrane</keyword>
<evidence type="ECO:0000256" key="4">
    <source>
        <dbReference type="ARBA" id="ARBA00022692"/>
    </source>
</evidence>
<name>A0A1L5P6X3_RHIET</name>
<keyword evidence="5 7" id="KW-1133">Transmembrane helix</keyword>
<dbReference type="InterPro" id="IPR011701">
    <property type="entry name" value="MFS"/>
</dbReference>
<feature type="transmembrane region" description="Helical" evidence="7">
    <location>
        <begin position="176"/>
        <end position="196"/>
    </location>
</feature>
<evidence type="ECO:0000313" key="10">
    <source>
        <dbReference type="Proteomes" id="UP000185109"/>
    </source>
</evidence>
<dbReference type="Gene3D" id="1.20.1720.10">
    <property type="entry name" value="Multidrug resistance protein D"/>
    <property type="match status" value="1"/>
</dbReference>
<dbReference type="SUPFAM" id="SSF103473">
    <property type="entry name" value="MFS general substrate transporter"/>
    <property type="match status" value="1"/>
</dbReference>
<dbReference type="CDD" id="cd17321">
    <property type="entry name" value="MFS_MMR_MDR_like"/>
    <property type="match status" value="1"/>
</dbReference>
<feature type="domain" description="Major facilitator superfamily (MFS) profile" evidence="8">
    <location>
        <begin position="22"/>
        <end position="469"/>
    </location>
</feature>
<feature type="transmembrane region" description="Helical" evidence="7">
    <location>
        <begin position="402"/>
        <end position="429"/>
    </location>
</feature>
<dbReference type="PANTHER" id="PTHR42718:SF46">
    <property type="entry name" value="BLR6921 PROTEIN"/>
    <property type="match status" value="1"/>
</dbReference>
<feature type="transmembrane region" description="Helical" evidence="7">
    <location>
        <begin position="56"/>
        <end position="76"/>
    </location>
</feature>
<feature type="transmembrane region" description="Helical" evidence="7">
    <location>
        <begin position="208"/>
        <end position="225"/>
    </location>
</feature>
<dbReference type="Gene3D" id="1.20.1250.20">
    <property type="entry name" value="MFS general substrate transporter like domains"/>
    <property type="match status" value="1"/>
</dbReference>
<evidence type="ECO:0000256" key="3">
    <source>
        <dbReference type="ARBA" id="ARBA00022475"/>
    </source>
</evidence>
<keyword evidence="6 7" id="KW-0472">Membrane</keyword>
<gene>
    <name evidence="9" type="ORF">AM571_CH03059</name>
</gene>
<dbReference type="InterPro" id="IPR020846">
    <property type="entry name" value="MFS_dom"/>
</dbReference>
<evidence type="ECO:0000256" key="5">
    <source>
        <dbReference type="ARBA" id="ARBA00022989"/>
    </source>
</evidence>
<keyword evidence="4 7" id="KW-0812">Transmembrane</keyword>
<dbReference type="AlphaFoldDB" id="A0A1L5P6X3"/>
<organism evidence="9 10">
    <name type="scientific">Rhizobium etli 8C-3</name>
    <dbReference type="NCBI Taxonomy" id="538025"/>
    <lineage>
        <taxon>Bacteria</taxon>
        <taxon>Pseudomonadati</taxon>
        <taxon>Pseudomonadota</taxon>
        <taxon>Alphaproteobacteria</taxon>
        <taxon>Hyphomicrobiales</taxon>
        <taxon>Rhizobiaceae</taxon>
        <taxon>Rhizobium/Agrobacterium group</taxon>
        <taxon>Rhizobium</taxon>
    </lineage>
</organism>
<evidence type="ECO:0000256" key="2">
    <source>
        <dbReference type="ARBA" id="ARBA00022448"/>
    </source>
</evidence>
<reference evidence="9 10" key="1">
    <citation type="submission" date="2016-09" db="EMBL/GenBank/DDBJ databases">
        <title>The complete genome sequences of Rhizobium gallicum, symbiovars gallicum and phaseoli, symbionts associated to common bean (Phaseolus vulgaris).</title>
        <authorList>
            <person name="Bustos P."/>
            <person name="Santamaria R.I."/>
            <person name="Perez-Carrascal O.M."/>
            <person name="Juarez S."/>
            <person name="Lozano L."/>
            <person name="Martinez-Flores I."/>
            <person name="Martinez-Romero E."/>
            <person name="Cevallos M."/>
            <person name="Romero D."/>
            <person name="Davila G."/>
            <person name="Gonzalez V."/>
        </authorList>
    </citation>
    <scope>NUCLEOTIDE SEQUENCE [LARGE SCALE GENOMIC DNA]</scope>
    <source>
        <strain evidence="9 10">8C-3</strain>
    </source>
</reference>
<comment type="subcellular location">
    <subcellularLocation>
        <location evidence="1">Cell membrane</location>
        <topology evidence="1">Multi-pass membrane protein</topology>
    </subcellularLocation>
</comment>
<feature type="transmembrane region" description="Helical" evidence="7">
    <location>
        <begin position="281"/>
        <end position="301"/>
    </location>
</feature>
<accession>A0A1L5P6X3</accession>
<evidence type="ECO:0000259" key="8">
    <source>
        <dbReference type="PROSITE" id="PS50850"/>
    </source>
</evidence>
<feature type="transmembrane region" description="Helical" evidence="7">
    <location>
        <begin position="237"/>
        <end position="257"/>
    </location>
</feature>
<evidence type="ECO:0000256" key="6">
    <source>
        <dbReference type="ARBA" id="ARBA00023136"/>
    </source>
</evidence>
<dbReference type="GO" id="GO:0022857">
    <property type="term" value="F:transmembrane transporter activity"/>
    <property type="evidence" value="ECO:0007669"/>
    <property type="project" value="InterPro"/>
</dbReference>
<feature type="transmembrane region" description="Helical" evidence="7">
    <location>
        <begin position="21"/>
        <end position="44"/>
    </location>
</feature>
<dbReference type="RefSeq" id="WP_074062133.1">
    <property type="nucleotide sequence ID" value="NZ_CP017241.1"/>
</dbReference>
<sequence>MSTTLSSSQARAAPMTRRAAATLIVLCGAIFLEGIDVAMLNIALPAIRADLGLTTTTLSGVVSAYVLGYAGFMLLGGRAADIFGKRRVFLSALAVFIAFSGLGGLATEGWMLLLARFVTGASSAFMTPAGLALVATNFPEGPQRNRALTIYASTASAGFSLGLVLGGLLAAIDWRWVFFAPVIMALLILAAAIRLIADKQPGTTRERFDIPGAVVLTAAMLLAVHGVTRLEHLDQGWAWTLGMFGLSAALWLAFLLIERLSGAPLIRFGIFRSGSLVRSNLAALLFAGSFFGFQFIATLYLQELLGWTPMQTSMAMLVIGIDAVVAPILTPRLVNRFGNDRVIFAGLVLAAASYALLLPMGLDWTYAAIFPSMLLLGLAFSIAYSPLTIAATDGVHEDEQGLAGGLLNTAFQFGAALGLSGASAIGAYVLGEATSSEARLVSLQTALIVPVAAAVAGALIAATGIRRCRDLSCDQAMPS</sequence>
<proteinExistence type="predicted"/>
<feature type="transmembrane region" description="Helical" evidence="7">
    <location>
        <begin position="441"/>
        <end position="462"/>
    </location>
</feature>
<keyword evidence="2" id="KW-0813">Transport</keyword>
<dbReference type="Proteomes" id="UP000185109">
    <property type="component" value="Chromosome"/>
</dbReference>
<evidence type="ECO:0000313" key="9">
    <source>
        <dbReference type="EMBL" id="APO75860.1"/>
    </source>
</evidence>
<dbReference type="Pfam" id="PF07690">
    <property type="entry name" value="MFS_1"/>
    <property type="match status" value="1"/>
</dbReference>
<feature type="transmembrane region" description="Helical" evidence="7">
    <location>
        <begin position="313"/>
        <end position="330"/>
    </location>
</feature>
<dbReference type="PANTHER" id="PTHR42718">
    <property type="entry name" value="MAJOR FACILITATOR SUPERFAMILY MULTIDRUG TRANSPORTER MFSC"/>
    <property type="match status" value="1"/>
</dbReference>
<feature type="transmembrane region" description="Helical" evidence="7">
    <location>
        <begin position="113"/>
        <end position="136"/>
    </location>
</feature>
<feature type="transmembrane region" description="Helical" evidence="7">
    <location>
        <begin position="368"/>
        <end position="390"/>
    </location>
</feature>
<dbReference type="PROSITE" id="PS50850">
    <property type="entry name" value="MFS"/>
    <property type="match status" value="1"/>
</dbReference>
<protein>
    <submittedName>
        <fullName evidence="9">Major facilitator superfamily protein</fullName>
    </submittedName>
</protein>
<feature type="transmembrane region" description="Helical" evidence="7">
    <location>
        <begin position="342"/>
        <end position="362"/>
    </location>
</feature>
<evidence type="ECO:0000256" key="1">
    <source>
        <dbReference type="ARBA" id="ARBA00004651"/>
    </source>
</evidence>